<sequence length="236" mass="27670">MKSYWFFLLFVSGIFIILINWFYGNPQYEYLEKYVTNQSDLEYNAQDFKKSNKIDYYAIFTTNKNLNYAFPMTISVLCWKRLGIDSIVMLMGTEKEWEQIPVYAYILKSLKEIGAKITFLSQNSNPRPKNLWNQIFTNDVKIPEFSLAQISRIYAAMLPFTSELNNQSTFITTDADLLVFSKNPHIPNLDKEETIIAYQWVNIRFGFIFGLGLKYKYEVEFFSSPNTKSPKKASLI</sequence>
<evidence type="ECO:0000313" key="3">
    <source>
        <dbReference type="WBParaSite" id="ACRNAN_scaffold3817.g24964.t1"/>
    </source>
</evidence>
<evidence type="ECO:0000313" key="2">
    <source>
        <dbReference type="Proteomes" id="UP000887540"/>
    </source>
</evidence>
<feature type="transmembrane region" description="Helical" evidence="1">
    <location>
        <begin position="6"/>
        <end position="23"/>
    </location>
</feature>
<dbReference type="AlphaFoldDB" id="A0A914DV07"/>
<accession>A0A914DV07</accession>
<keyword evidence="1" id="KW-1133">Transmembrane helix</keyword>
<keyword evidence="2" id="KW-1185">Reference proteome</keyword>
<dbReference type="Proteomes" id="UP000887540">
    <property type="component" value="Unplaced"/>
</dbReference>
<reference evidence="3" key="1">
    <citation type="submission" date="2022-11" db="UniProtKB">
        <authorList>
            <consortium name="WormBaseParasite"/>
        </authorList>
    </citation>
    <scope>IDENTIFICATION</scope>
</reference>
<name>A0A914DV07_9BILA</name>
<proteinExistence type="predicted"/>
<keyword evidence="1" id="KW-0812">Transmembrane</keyword>
<keyword evidence="1" id="KW-0472">Membrane</keyword>
<organism evidence="2 3">
    <name type="scientific">Acrobeloides nanus</name>
    <dbReference type="NCBI Taxonomy" id="290746"/>
    <lineage>
        <taxon>Eukaryota</taxon>
        <taxon>Metazoa</taxon>
        <taxon>Ecdysozoa</taxon>
        <taxon>Nematoda</taxon>
        <taxon>Chromadorea</taxon>
        <taxon>Rhabditida</taxon>
        <taxon>Tylenchina</taxon>
        <taxon>Cephalobomorpha</taxon>
        <taxon>Cephaloboidea</taxon>
        <taxon>Cephalobidae</taxon>
        <taxon>Acrobeloides</taxon>
    </lineage>
</organism>
<evidence type="ECO:0000256" key="1">
    <source>
        <dbReference type="SAM" id="Phobius"/>
    </source>
</evidence>
<protein>
    <submittedName>
        <fullName evidence="3">Uncharacterized protein</fullName>
    </submittedName>
</protein>
<dbReference type="WBParaSite" id="ACRNAN_scaffold3817.g24964.t1">
    <property type="protein sequence ID" value="ACRNAN_scaffold3817.g24964.t1"/>
    <property type="gene ID" value="ACRNAN_scaffold3817.g24964"/>
</dbReference>